<dbReference type="EMBL" id="MT670418">
    <property type="protein sequence ID" value="QNO00157.1"/>
    <property type="molecule type" value="Genomic_DNA"/>
</dbReference>
<sequence length="74" mass="8663">MAWFERKAKPERKYVMFDLDKVKEANHLSPIQILELVCSAFQISPEAAVLMHADPDKYKDQYPNIAHLLRVHKV</sequence>
<reference evidence="1 2" key="1">
    <citation type="submission" date="2020-06" db="EMBL/GenBank/DDBJ databases">
        <title>Characterization of Pseudomonas phiPsa374-like phages.</title>
        <authorList>
            <person name="Warring S."/>
            <person name="Malone L.M."/>
            <person name="Easingwood R.A."/>
            <person name="Rigano L."/>
            <person name="Frampton R.A."/>
            <person name="Lopez Acedo E."/>
            <person name="Templeton M.D."/>
            <person name="Kleffmann T."/>
            <person name="Bostina M."/>
            <person name="Fineran P.C."/>
        </authorList>
    </citation>
    <scope>NUCLEOTIDE SEQUENCE [LARGE SCALE GENOMIC DNA]</scope>
</reference>
<protein>
    <submittedName>
        <fullName evidence="1">Uncharacterized protein</fullName>
    </submittedName>
</protein>
<dbReference type="Proteomes" id="UP000516110">
    <property type="component" value="Segment"/>
</dbReference>
<accession>A0A7G9V1K1</accession>
<gene>
    <name evidence="1" type="ORF">phiPsa300_121</name>
</gene>
<keyword evidence="2" id="KW-1185">Reference proteome</keyword>
<evidence type="ECO:0000313" key="2">
    <source>
        <dbReference type="Proteomes" id="UP000516110"/>
    </source>
</evidence>
<organism evidence="1 2">
    <name type="scientific">Pseudomonas phage phiPsa300</name>
    <dbReference type="NCBI Taxonomy" id="1460362"/>
    <lineage>
        <taxon>Viruses</taxon>
        <taxon>Duplodnaviria</taxon>
        <taxon>Heunggongvirae</taxon>
        <taxon>Uroviricota</taxon>
        <taxon>Caudoviricetes</taxon>
        <taxon>Vandenendeviridae</taxon>
        <taxon>Gorskivirinae</taxon>
        <taxon>Otagovirus</taxon>
        <taxon>Otagovirus psa300</taxon>
    </lineage>
</organism>
<proteinExistence type="predicted"/>
<evidence type="ECO:0000313" key="1">
    <source>
        <dbReference type="EMBL" id="QNO00157.1"/>
    </source>
</evidence>
<name>A0A7G9V1K1_9CAUD</name>